<organism evidence="5 6">
    <name type="scientific">Antarcticibacterium flavum</name>
    <dbReference type="NCBI Taxonomy" id="2058175"/>
    <lineage>
        <taxon>Bacteria</taxon>
        <taxon>Pseudomonadati</taxon>
        <taxon>Bacteroidota</taxon>
        <taxon>Flavobacteriia</taxon>
        <taxon>Flavobacteriales</taxon>
        <taxon>Flavobacteriaceae</taxon>
        <taxon>Antarcticibacterium</taxon>
    </lineage>
</organism>
<dbReference type="Pfam" id="PF18962">
    <property type="entry name" value="Por_Secre_tail"/>
    <property type="match status" value="1"/>
</dbReference>
<evidence type="ECO:0000313" key="5">
    <source>
        <dbReference type="EMBL" id="QCY70518.1"/>
    </source>
</evidence>
<feature type="domain" description="HYR" evidence="4">
    <location>
        <begin position="870"/>
        <end position="951"/>
    </location>
</feature>
<keyword evidence="2" id="KW-0677">Repeat</keyword>
<evidence type="ECO:0000259" key="4">
    <source>
        <dbReference type="PROSITE" id="PS50825"/>
    </source>
</evidence>
<dbReference type="OrthoDB" id="9805017at2"/>
<protein>
    <submittedName>
        <fullName evidence="5">HYR domain-containing protein</fullName>
    </submittedName>
</protein>
<feature type="repeat" description="NHL" evidence="3">
    <location>
        <begin position="99"/>
        <end position="148"/>
    </location>
</feature>
<dbReference type="PROSITE" id="PS51125">
    <property type="entry name" value="NHL"/>
    <property type="match status" value="1"/>
</dbReference>
<dbReference type="NCBIfam" id="TIGR04183">
    <property type="entry name" value="Por_Secre_tail"/>
    <property type="match status" value="1"/>
</dbReference>
<evidence type="ECO:0000256" key="1">
    <source>
        <dbReference type="ARBA" id="ARBA00022729"/>
    </source>
</evidence>
<dbReference type="InterPro" id="IPR026444">
    <property type="entry name" value="Secre_tail"/>
</dbReference>
<dbReference type="InterPro" id="IPR003410">
    <property type="entry name" value="HYR_dom"/>
</dbReference>
<evidence type="ECO:0000313" key="6">
    <source>
        <dbReference type="Proteomes" id="UP000309016"/>
    </source>
</evidence>
<dbReference type="InterPro" id="IPR013783">
    <property type="entry name" value="Ig-like_fold"/>
</dbReference>
<dbReference type="PROSITE" id="PS50825">
    <property type="entry name" value="HYR"/>
    <property type="match status" value="4"/>
</dbReference>
<dbReference type="Gene3D" id="2.60.40.2810">
    <property type="match status" value="2"/>
</dbReference>
<accession>A0A5B7X731</accession>
<keyword evidence="6" id="KW-1185">Reference proteome</keyword>
<dbReference type="Gene3D" id="2.60.40.10">
    <property type="entry name" value="Immunoglobulins"/>
    <property type="match status" value="1"/>
</dbReference>
<dbReference type="Pfam" id="PF02494">
    <property type="entry name" value="HYR"/>
    <property type="match status" value="2"/>
</dbReference>
<feature type="domain" description="HYR" evidence="4">
    <location>
        <begin position="624"/>
        <end position="708"/>
    </location>
</feature>
<dbReference type="KEGG" id="afla:FHG64_14525"/>
<dbReference type="PANTHER" id="PTHR24273">
    <property type="entry name" value="FI04643P-RELATED"/>
    <property type="match status" value="1"/>
</dbReference>
<evidence type="ECO:0000256" key="3">
    <source>
        <dbReference type="PROSITE-ProRule" id="PRU00504"/>
    </source>
</evidence>
<sequence length="1471" mass="159115">MSGNTTCTSSRYLSPPGSLGKGRLWVLVFVVFFSFFDVVGQSPGGIIPSYVHVDEIPLPTVTLTALNTEDITIAVTTDRQGNIYTLSFGNRVVKRSPDGTVLNTNFISAGNLNSPLDIAIDSAGLIYIADYSETNCNENGKIKVFDQNGTYLPNRTIFTSFYRPLGIDVDNDQNIYVAEYNAEGSGCEGDEMSRISIYDTNTRTRIRSTNNVTVPLRIAVNSQKRIYVSQAGNNNASVRIFNENLVYQASLPNIVSPGSVVVDHFDFVHVIEYGSRIKFQEFLDFETLDLGSILSLSGKVYTGQQNNEFFIKIYDQIDNKVREIKNEIDFPLDIAFNSCDKMIVNNGEIRGTTIPFLGFVPSDFKFTLEIYKRTPSFDSEAPVFDNCPSNITEKANPGNTYAVVNFNTPTAKDNCSVTVTQTSGLPSGSQFPVGTHTIEFTATDLSGNNVTCSFTIIVEPADAGPDPSFSCSAPSNLILELNSNCGYNVPNYRSYITNPSDFSNSPYIVQEEEEDGNSLNITLNVYDGENGPFVDSCTFTVALRDITAPVIDCSVPPELAANSQGKYIIPDFSSRVSDNCDDDPVINQNPTSGTEVTVDTEITLTATDAAGNTSSCSFMLILEEAEEQISFDDCPSPVTAVNDPNYCGAIVNFPTPTASGNSGAVQVNVISSYGPGFFFPLGTTTVIFEAVGANGARATCRVDVIVTDNEAPVFTDECEGLVYTAGFEISEGFEVPNFAQLFRPYDNCDNNITIVQDPRPGTVLTQSGTYPTTLTVTDNAGNSSSCSFEMSIISMDSFDLICSREIRLPANDDCEFILPDLSEEYNFFPSSAVISQSIPTGELLTEDTEVVITATYDGEEKTCRINIKLVDYIWPEISCLPSQNVPFTPSQGFEIPNYVDEIVATDNCEVVSVIQDISPGTIVREDSMVTITATDNFGNTRDCFVYIYLQDEPDALEITCPQNQFEEPDAAGNFILPNYSTMASATPGAVITQSPPAGTTINSISEITLTATLDGESVSCSFNVSLQENTPPVAQPNNYQTPQNTALNVSASQGVLNNDTDADGDPLTAVLVDDVSSGTLNLNPDGSFSYVPDNGFTGVAFFTYVANDGRDNSNTVSVRITVTTASGTNTPPTAQADAYETPVNTTLNISAAQGVLSNDTDVDGDELTAVLLADVSDGELTFNADGSFTYVPDQGFLGVDEFVYEARDAGTTSGSTTVTITVFDDSDPGGDFTCRAKIIVYLDENGEVVITPNQLYNGDAGQRVFSLGRDTFTCEHLGENTVGLFWTGEDEGNCAVIVEVRDNIRPVVNTNNLTVALNENGRISVTPALINNGSHDNCGITGFSLSKTEFTCKDLGRNEVRFTATDASGNSSSQTVTINVTGNCDGVPGEETDHIIIYPNPTTGPFTIAKPEGVIITRIEVFDFRGRFIMARDFPENSESYTMDLTGLQHAVYVLNIITSERNIIRRVIVY</sequence>
<feature type="domain" description="HYR" evidence="4">
    <location>
        <begin position="709"/>
        <end position="794"/>
    </location>
</feature>
<dbReference type="Proteomes" id="UP000309016">
    <property type="component" value="Chromosome"/>
</dbReference>
<dbReference type="InterPro" id="IPR011042">
    <property type="entry name" value="6-blade_b-propeller_TolB-like"/>
</dbReference>
<dbReference type="Pfam" id="PF17963">
    <property type="entry name" value="Big_9"/>
    <property type="match status" value="2"/>
</dbReference>
<dbReference type="PANTHER" id="PTHR24273:SF32">
    <property type="entry name" value="HYALIN"/>
    <property type="match status" value="1"/>
</dbReference>
<dbReference type="InterPro" id="IPR001258">
    <property type="entry name" value="NHL_repeat"/>
</dbReference>
<dbReference type="SUPFAM" id="SSF101898">
    <property type="entry name" value="NHL repeat"/>
    <property type="match status" value="1"/>
</dbReference>
<gene>
    <name evidence="5" type="ORF">FHG64_14525</name>
</gene>
<proteinExistence type="predicted"/>
<keyword evidence="1" id="KW-0732">Signal</keyword>
<evidence type="ECO:0000256" key="2">
    <source>
        <dbReference type="ARBA" id="ARBA00022737"/>
    </source>
</evidence>
<dbReference type="EMBL" id="CP040812">
    <property type="protein sequence ID" value="QCY70518.1"/>
    <property type="molecule type" value="Genomic_DNA"/>
</dbReference>
<dbReference type="CDD" id="cd05819">
    <property type="entry name" value="NHL"/>
    <property type="match status" value="1"/>
</dbReference>
<name>A0A5B7X731_9FLAO</name>
<feature type="domain" description="HYR" evidence="4">
    <location>
        <begin position="377"/>
        <end position="460"/>
    </location>
</feature>
<dbReference type="Gene3D" id="2.120.10.30">
    <property type="entry name" value="TolB, C-terminal domain"/>
    <property type="match status" value="1"/>
</dbReference>
<reference evidence="5 6" key="1">
    <citation type="submission" date="2019-06" db="EMBL/GenBank/DDBJ databases">
        <title>Complete genome sequence of Antarcticibacterium flavum KCTC 52984T from an Antarctic marine sediment.</title>
        <authorList>
            <person name="Lee Y.M."/>
            <person name="Shin S.C."/>
        </authorList>
    </citation>
    <scope>NUCLEOTIDE SEQUENCE [LARGE SCALE GENOMIC DNA]</scope>
    <source>
        <strain evidence="5 6">KCTC 52984</strain>
    </source>
</reference>
<dbReference type="RefSeq" id="WP_139067090.1">
    <property type="nucleotide sequence ID" value="NZ_CP040812.1"/>
</dbReference>